<feature type="compositionally biased region" description="Basic and acidic residues" evidence="1">
    <location>
        <begin position="29"/>
        <end position="39"/>
    </location>
</feature>
<feature type="region of interest" description="Disordered" evidence="1">
    <location>
        <begin position="26"/>
        <end position="71"/>
    </location>
</feature>
<dbReference type="RefSeq" id="XP_039140535.1">
    <property type="nucleotide sequence ID" value="XM_039284601.1"/>
</dbReference>
<proteinExistence type="predicted"/>
<feature type="compositionally biased region" description="Polar residues" evidence="1">
    <location>
        <begin position="43"/>
        <end position="66"/>
    </location>
</feature>
<evidence type="ECO:0000313" key="2">
    <source>
        <dbReference type="Proteomes" id="UP001515500"/>
    </source>
</evidence>
<accession>A0AB40CKC7</accession>
<feature type="region of interest" description="Disordered" evidence="1">
    <location>
        <begin position="1"/>
        <end position="20"/>
    </location>
</feature>
<evidence type="ECO:0000256" key="1">
    <source>
        <dbReference type="SAM" id="MobiDB-lite"/>
    </source>
</evidence>
<organism evidence="2 3">
    <name type="scientific">Dioscorea cayennensis subsp. rotundata</name>
    <name type="common">White Guinea yam</name>
    <name type="synonym">Dioscorea rotundata</name>
    <dbReference type="NCBI Taxonomy" id="55577"/>
    <lineage>
        <taxon>Eukaryota</taxon>
        <taxon>Viridiplantae</taxon>
        <taxon>Streptophyta</taxon>
        <taxon>Embryophyta</taxon>
        <taxon>Tracheophyta</taxon>
        <taxon>Spermatophyta</taxon>
        <taxon>Magnoliopsida</taxon>
        <taxon>Liliopsida</taxon>
        <taxon>Dioscoreales</taxon>
        <taxon>Dioscoreaceae</taxon>
        <taxon>Dioscorea</taxon>
    </lineage>
</organism>
<dbReference type="PANTHER" id="PTHR34449">
    <property type="entry name" value="RHO TERMINATION FACTOR"/>
    <property type="match status" value="1"/>
</dbReference>
<gene>
    <name evidence="3" type="primary">LOC120277757</name>
</gene>
<sequence>MAGEQSKGKGQNGIGGGEQLAFSRANLTGKERERRRNGEVSDVLSSKNEPLISLSSNQRYQATATPGKSEREIVEPFRKIQAQLHELASIKEEKRIDVTQKCQSERGNVDSLLKLLRKHSADLDRKTSEEDDQNDLLDRRNQFEDELVSNFFDANNINKEVNASEPAPNPRPTSNFKQRSPIPRVKFQLVFVADEDINSE</sequence>
<dbReference type="PANTHER" id="PTHR34449:SF5">
    <property type="entry name" value="ATP BINDING _ ATPASE"/>
    <property type="match status" value="1"/>
</dbReference>
<dbReference type="AlphaFoldDB" id="A0AB40CKC7"/>
<reference evidence="3" key="1">
    <citation type="submission" date="2025-08" db="UniProtKB">
        <authorList>
            <consortium name="RefSeq"/>
        </authorList>
    </citation>
    <scope>IDENTIFICATION</scope>
</reference>
<name>A0AB40CKC7_DIOCR</name>
<keyword evidence="2" id="KW-1185">Reference proteome</keyword>
<feature type="region of interest" description="Disordered" evidence="1">
    <location>
        <begin position="120"/>
        <end position="140"/>
    </location>
</feature>
<dbReference type="GeneID" id="120277757"/>
<evidence type="ECO:0000313" key="3">
    <source>
        <dbReference type="RefSeq" id="XP_039140535.1"/>
    </source>
</evidence>
<protein>
    <submittedName>
        <fullName evidence="3">SAP-like protein BP-73</fullName>
    </submittedName>
</protein>
<dbReference type="Proteomes" id="UP001515500">
    <property type="component" value="Chromosome 15"/>
</dbReference>
<feature type="region of interest" description="Disordered" evidence="1">
    <location>
        <begin position="158"/>
        <end position="180"/>
    </location>
</feature>